<sequence length="256" mass="27738">MLILALCAAGPAAVRAAESAGLPTRWRVCVTDLQAPPFLNNQAEHPGTVERMLQDSARQQGLELELLRLPPRRCRLMLDQGQIEAALAGPTPVNLQELQFPLRAGQLDASRSLMQLHLVWLKREDSTLDWDGQALRGLGAGGKVPVIGVRAGVRITAEPLLGLGLRVEDSAHSMAQLLAKLRAGRVDLAVVAAPELNLSPDAQSLHGLAVLSKPLLQMDIYLVQRKDAGAERAALMERWWAAIAQLREAEAHRTAP</sequence>
<proteinExistence type="predicted"/>
<accession>A0A2N8L0E8</accession>
<evidence type="ECO:0000313" key="1">
    <source>
        <dbReference type="EMBL" id="PND39178.1"/>
    </source>
</evidence>
<protein>
    <recommendedName>
        <fullName evidence="3">Solute-binding protein family 3/N-terminal domain-containing protein</fullName>
    </recommendedName>
</protein>
<dbReference type="SUPFAM" id="SSF53850">
    <property type="entry name" value="Periplasmic binding protein-like II"/>
    <property type="match status" value="1"/>
</dbReference>
<keyword evidence="2" id="KW-1185">Reference proteome</keyword>
<name>A0A2N8L0E8_9BURK</name>
<dbReference type="AlphaFoldDB" id="A0A2N8L0E8"/>
<comment type="caution">
    <text evidence="1">The sequence shown here is derived from an EMBL/GenBank/DDBJ whole genome shotgun (WGS) entry which is preliminary data.</text>
</comment>
<evidence type="ECO:0008006" key="3">
    <source>
        <dbReference type="Google" id="ProtNLM"/>
    </source>
</evidence>
<evidence type="ECO:0000313" key="2">
    <source>
        <dbReference type="Proteomes" id="UP000235916"/>
    </source>
</evidence>
<dbReference type="Proteomes" id="UP000235916">
    <property type="component" value="Unassembled WGS sequence"/>
</dbReference>
<gene>
    <name evidence="1" type="ORF">C1O66_17715</name>
</gene>
<dbReference type="EMBL" id="POSP01000003">
    <property type="protein sequence ID" value="PND39178.1"/>
    <property type="molecule type" value="Genomic_DNA"/>
</dbReference>
<organism evidence="1 2">
    <name type="scientific">Kinneretia aquatilis</name>
    <dbReference type="NCBI Taxonomy" id="2070761"/>
    <lineage>
        <taxon>Bacteria</taxon>
        <taxon>Pseudomonadati</taxon>
        <taxon>Pseudomonadota</taxon>
        <taxon>Betaproteobacteria</taxon>
        <taxon>Burkholderiales</taxon>
        <taxon>Sphaerotilaceae</taxon>
        <taxon>Roseateles</taxon>
    </lineage>
</organism>
<dbReference type="Gene3D" id="3.40.190.10">
    <property type="entry name" value="Periplasmic binding protein-like II"/>
    <property type="match status" value="2"/>
</dbReference>
<reference evidence="1 2" key="1">
    <citation type="submission" date="2018-01" db="EMBL/GenBank/DDBJ databases">
        <title>Draft genome sequence of Paucibacter aquatile CR182 isolated from freshwater of the Nakdong River.</title>
        <authorList>
            <person name="Choi A."/>
            <person name="Chung E.J."/>
        </authorList>
    </citation>
    <scope>NUCLEOTIDE SEQUENCE [LARGE SCALE GENOMIC DNA]</scope>
    <source>
        <strain evidence="1 2">CR182</strain>
    </source>
</reference>